<dbReference type="InterPro" id="IPR029787">
    <property type="entry name" value="Nucleotide_cyclase"/>
</dbReference>
<dbReference type="Pfam" id="PF00990">
    <property type="entry name" value="GGDEF"/>
    <property type="match status" value="1"/>
</dbReference>
<evidence type="ECO:0000256" key="2">
    <source>
        <dbReference type="ARBA" id="ARBA00034247"/>
    </source>
</evidence>
<dbReference type="InterPro" id="IPR050469">
    <property type="entry name" value="Diguanylate_Cyclase"/>
</dbReference>
<evidence type="ECO:0000313" key="5">
    <source>
        <dbReference type="Proteomes" id="UP001595796"/>
    </source>
</evidence>
<evidence type="ECO:0000259" key="3">
    <source>
        <dbReference type="PROSITE" id="PS50887"/>
    </source>
</evidence>
<dbReference type="Gene3D" id="3.30.70.270">
    <property type="match status" value="1"/>
</dbReference>
<dbReference type="RefSeq" id="WP_114957583.1">
    <property type="nucleotide sequence ID" value="NZ_JBHSJF010000006.1"/>
</dbReference>
<evidence type="ECO:0000256" key="1">
    <source>
        <dbReference type="ARBA" id="ARBA00012528"/>
    </source>
</evidence>
<dbReference type="EMBL" id="JBHSJF010000006">
    <property type="protein sequence ID" value="MFC5068086.1"/>
    <property type="molecule type" value="Genomic_DNA"/>
</dbReference>
<protein>
    <recommendedName>
        <fullName evidence="1">diguanylate cyclase</fullName>
        <ecNumber evidence="1">2.7.7.65</ecNumber>
    </recommendedName>
</protein>
<accession>A0ABV9YZU7</accession>
<comment type="caution">
    <text evidence="4">The sequence shown here is derived from an EMBL/GenBank/DDBJ whole genome shotgun (WGS) entry which is preliminary data.</text>
</comment>
<proteinExistence type="predicted"/>
<dbReference type="NCBIfam" id="TIGR00254">
    <property type="entry name" value="GGDEF"/>
    <property type="match status" value="1"/>
</dbReference>
<dbReference type="PANTHER" id="PTHR45138:SF9">
    <property type="entry name" value="DIGUANYLATE CYCLASE DGCM-RELATED"/>
    <property type="match status" value="1"/>
</dbReference>
<reference evidence="5" key="1">
    <citation type="journal article" date="2019" name="Int. J. Syst. Evol. Microbiol.">
        <title>The Global Catalogue of Microorganisms (GCM) 10K type strain sequencing project: providing services to taxonomists for standard genome sequencing and annotation.</title>
        <authorList>
            <consortium name="The Broad Institute Genomics Platform"/>
            <consortium name="The Broad Institute Genome Sequencing Center for Infectious Disease"/>
            <person name="Wu L."/>
            <person name="Ma J."/>
        </authorList>
    </citation>
    <scope>NUCLEOTIDE SEQUENCE [LARGE SCALE GENOMIC DNA]</scope>
    <source>
        <strain evidence="5">CGMCC 1.16444</strain>
    </source>
</reference>
<evidence type="ECO:0000313" key="4">
    <source>
        <dbReference type="EMBL" id="MFC5068086.1"/>
    </source>
</evidence>
<dbReference type="SUPFAM" id="SSF55073">
    <property type="entry name" value="Nucleotide cyclase"/>
    <property type="match status" value="1"/>
</dbReference>
<dbReference type="PROSITE" id="PS50887">
    <property type="entry name" value="GGDEF"/>
    <property type="match status" value="1"/>
</dbReference>
<organism evidence="4 5">
    <name type="scientific">Flaviflagellibacter deserti</name>
    <dbReference type="NCBI Taxonomy" id="2267266"/>
    <lineage>
        <taxon>Bacteria</taxon>
        <taxon>Pseudomonadati</taxon>
        <taxon>Pseudomonadota</taxon>
        <taxon>Alphaproteobacteria</taxon>
        <taxon>Hyphomicrobiales</taxon>
        <taxon>Flaviflagellibacter</taxon>
    </lineage>
</organism>
<dbReference type="EC" id="2.7.7.65" evidence="1"/>
<name>A0ABV9YZU7_9HYPH</name>
<keyword evidence="5" id="KW-1185">Reference proteome</keyword>
<feature type="domain" description="GGDEF" evidence="3">
    <location>
        <begin position="95"/>
        <end position="229"/>
    </location>
</feature>
<dbReference type="InterPro" id="IPR000160">
    <property type="entry name" value="GGDEF_dom"/>
</dbReference>
<gene>
    <name evidence="4" type="ORF">ACFPFW_08655</name>
</gene>
<dbReference type="Proteomes" id="UP001595796">
    <property type="component" value="Unassembled WGS sequence"/>
</dbReference>
<dbReference type="InterPro" id="IPR043128">
    <property type="entry name" value="Rev_trsase/Diguanyl_cyclase"/>
</dbReference>
<dbReference type="SMART" id="SM00267">
    <property type="entry name" value="GGDEF"/>
    <property type="match status" value="1"/>
</dbReference>
<comment type="catalytic activity">
    <reaction evidence="2">
        <text>2 GTP = 3',3'-c-di-GMP + 2 diphosphate</text>
        <dbReference type="Rhea" id="RHEA:24898"/>
        <dbReference type="ChEBI" id="CHEBI:33019"/>
        <dbReference type="ChEBI" id="CHEBI:37565"/>
        <dbReference type="ChEBI" id="CHEBI:58805"/>
        <dbReference type="EC" id="2.7.7.65"/>
    </reaction>
</comment>
<dbReference type="PANTHER" id="PTHR45138">
    <property type="entry name" value="REGULATORY COMPONENTS OF SENSORY TRANSDUCTION SYSTEM"/>
    <property type="match status" value="1"/>
</dbReference>
<sequence>MATDTSGAWRSRPTQLSLKGLGGIGKLLPAGRQDAASTGQAAQVDVLLDKIREQERRIAELEAMAVIDPLTEVLNRRGFDRSLALALDQHVRYGTEVSIAVIDIDDFKAINDRFGHAVGDEVLVRVARLLRASLRASDIVARTGGDEFVVLLWHLDAHRASRRLANLLSAIKDIPTASRRAGPCFSLSFGVAGFEDGDSPADVLSRADKRMYARKKRRSLRRKVTVSAIVKEGGV</sequence>
<dbReference type="CDD" id="cd01949">
    <property type="entry name" value="GGDEF"/>
    <property type="match status" value="1"/>
</dbReference>